<comment type="caution">
    <text evidence="2">The sequence shown here is derived from an EMBL/GenBank/DDBJ whole genome shotgun (WGS) entry which is preliminary data.</text>
</comment>
<dbReference type="Pfam" id="PF03302">
    <property type="entry name" value="VSP"/>
    <property type="match status" value="1"/>
</dbReference>
<dbReference type="OrthoDB" id="300641at2759"/>
<evidence type="ECO:0000313" key="3">
    <source>
        <dbReference type="Proteomes" id="UP000002488"/>
    </source>
</evidence>
<feature type="transmembrane region" description="Helical" evidence="1">
    <location>
        <begin position="96"/>
        <end position="120"/>
    </location>
</feature>
<proteinExistence type="predicted"/>
<sequence length="125" mass="12877">MCMGGYFKTSSNTCTKCDKSCATCTTAVSTCDICADGYYKSSDKCIACDKGDASITGVRNCVDCAPPASKTGPVLCYLMKGDVIDPGKKSSLSGGAIAGIIIAVILVVGGLAGFLCWWFICRGKA</sequence>
<dbReference type="PANTHER" id="PTHR23275:SF100">
    <property type="entry name" value="EGF-LIKE DOMAIN-CONTAINING PROTEIN"/>
    <property type="match status" value="1"/>
</dbReference>
<protein>
    <submittedName>
        <fullName evidence="2">VSP</fullName>
    </submittedName>
</protein>
<dbReference type="Proteomes" id="UP000002488">
    <property type="component" value="Unassembled WGS sequence"/>
</dbReference>
<reference evidence="2 3" key="1">
    <citation type="journal article" date="2009" name="PLoS Pathog.">
        <title>Draft genome sequencing of giardia intestinalis assemblage B isolate GS: is human giardiasis caused by two different species?</title>
        <authorList>
            <person name="Franzen O."/>
            <person name="Jerlstrom-Hultqvist J."/>
            <person name="Castro E."/>
            <person name="Sherwood E."/>
            <person name="Ankarklev J."/>
            <person name="Reiner D.S."/>
            <person name="Palm D."/>
            <person name="Andersson J.O."/>
            <person name="Andersson B."/>
            <person name="Svard S.G."/>
        </authorList>
    </citation>
    <scope>NUCLEOTIDE SEQUENCE [LARGE SCALE GENOMIC DNA]</scope>
    <source>
        <strain evidence="3">ATCC 50581 / GS clone H7</strain>
    </source>
</reference>
<dbReference type="InterPro" id="IPR052798">
    <property type="entry name" value="Giardia_VSA"/>
</dbReference>
<dbReference type="VEuPathDB" id="GiardiaDB:GL50581_197"/>
<dbReference type="Gene3D" id="2.10.220.10">
    <property type="entry name" value="Hormone Receptor, Insulin-like Growth Factor Receptor 1, Chain A, domain 2"/>
    <property type="match status" value="1"/>
</dbReference>
<dbReference type="PANTHER" id="PTHR23275">
    <property type="entry name" value="CABRIOLET.-RELATED"/>
    <property type="match status" value="1"/>
</dbReference>
<name>C6LN95_GIAIB</name>
<keyword evidence="1" id="KW-0472">Membrane</keyword>
<dbReference type="EMBL" id="ACGJ01000285">
    <property type="protein sequence ID" value="EET02512.1"/>
    <property type="molecule type" value="Genomic_DNA"/>
</dbReference>
<dbReference type="InterPro" id="IPR005127">
    <property type="entry name" value="Giardia_VSP"/>
</dbReference>
<evidence type="ECO:0000313" key="2">
    <source>
        <dbReference type="EMBL" id="EET02512.1"/>
    </source>
</evidence>
<dbReference type="AlphaFoldDB" id="C6LN95"/>
<organism evidence="2 3">
    <name type="scientific">Giardia intestinalis (strain ATCC 50581 / GS clone H7)</name>
    <name type="common">Giardia lamblia</name>
    <dbReference type="NCBI Taxonomy" id="598745"/>
    <lineage>
        <taxon>Eukaryota</taxon>
        <taxon>Metamonada</taxon>
        <taxon>Diplomonadida</taxon>
        <taxon>Hexamitidae</taxon>
        <taxon>Giardiinae</taxon>
        <taxon>Giardia</taxon>
    </lineage>
</organism>
<dbReference type="OMA" id="TCDICAD"/>
<keyword evidence="1" id="KW-1133">Transmembrane helix</keyword>
<evidence type="ECO:0000256" key="1">
    <source>
        <dbReference type="SAM" id="Phobius"/>
    </source>
</evidence>
<dbReference type="SUPFAM" id="SSF57184">
    <property type="entry name" value="Growth factor receptor domain"/>
    <property type="match status" value="1"/>
</dbReference>
<dbReference type="InterPro" id="IPR009030">
    <property type="entry name" value="Growth_fac_rcpt_cys_sf"/>
</dbReference>
<keyword evidence="1" id="KW-0812">Transmembrane</keyword>
<accession>C6LN95</accession>
<gene>
    <name evidence="2" type="ORF">GL50581_197</name>
</gene>